<name>G8R6P2_OWEHD</name>
<sequence>MKTIQNIILLAFLTISGFAYAQPGGNLGQLELSVTDKYKAKVGEAVKFTDFPKFEDTTTSKLQVNYKITSQPIEVHYQPDPISHARVAKVPVDELYNGMVKVGFGLYGTPLVEGYWNSKRSSKQSYGFWGKHFSTHSGVKQTIFADNGLSNNQLGAYYNHFYKDLTWSTQAFGKWDKYSYYGIDEYPTAYGDSLDDIKKPDPKENWFRQYEINTSITEKKANDLGMVEKVDFRYYNFSDAMGAKENFTRLGSDWELPAGDIGLDLGLNFTYFKTGFDTILAGDQAYFTVQAYPSVSVALGEIVFDFGLNIYANSYQAITPADDKFTMRFFPKINIEYPFVEDVLSIYGGVKGQQQHNTYRTFTTDNSYVIPAMNLRPTRTTDIYIGLQGLLSSTTSFNISGGTLVQNDLALYYRDPFYRYDSTFNALEVLYDNSQTFYARGELGVNVNNNLQLGLSGELRSYNTQGEEEAWHRPGFLAQLDADYTLKEKIKLGADLNYVGKRQAFEQSMNPEVESTLPAYLFANLQVEYLYNSRLSAYVNVLNITNSKYDMYLGYKAQSINFLMGFTYKL</sequence>
<reference evidence="5 6" key="1">
    <citation type="journal article" date="2012" name="Stand. Genomic Sci.">
        <title>Genome sequence of the orange-pigmented seawater bacterium Owenweeksia hongkongensis type strain (UST20020801(T)).</title>
        <authorList>
            <person name="Riedel T."/>
            <person name="Held B."/>
            <person name="Nolan M."/>
            <person name="Lucas S."/>
            <person name="Lapidus A."/>
            <person name="Tice H."/>
            <person name="Del Rio T.G."/>
            <person name="Cheng J.F."/>
            <person name="Han C."/>
            <person name="Tapia R."/>
            <person name="Goodwin L.A."/>
            <person name="Pitluck S."/>
            <person name="Liolios K."/>
            <person name="Mavromatis K."/>
            <person name="Pagani I."/>
            <person name="Ivanova N."/>
            <person name="Mikhailova N."/>
            <person name="Pati A."/>
            <person name="Chen A."/>
            <person name="Palaniappan K."/>
            <person name="Rohde M."/>
            <person name="Tindall B.J."/>
            <person name="Detter J.C."/>
            <person name="Goker M."/>
            <person name="Woyke T."/>
            <person name="Bristow J."/>
            <person name="Eisen J.A."/>
            <person name="Markowitz V."/>
            <person name="Hugenholtz P."/>
            <person name="Klenk H.P."/>
            <person name="Kyrpides N.C."/>
        </authorList>
    </citation>
    <scope>NUCLEOTIDE SEQUENCE</scope>
    <source>
        <strain evidence="6">DSM 17368 / JCM 12287 / NRRL B-23963</strain>
    </source>
</reference>
<evidence type="ECO:0000256" key="3">
    <source>
        <dbReference type="ARBA" id="ARBA00023237"/>
    </source>
</evidence>
<evidence type="ECO:0000256" key="2">
    <source>
        <dbReference type="ARBA" id="ARBA00023136"/>
    </source>
</evidence>
<dbReference type="EMBL" id="CP003156">
    <property type="protein sequence ID" value="AEV31185.1"/>
    <property type="molecule type" value="Genomic_DNA"/>
</dbReference>
<dbReference type="Gene3D" id="2.40.170.20">
    <property type="entry name" value="TonB-dependent receptor, beta-barrel domain"/>
    <property type="match status" value="1"/>
</dbReference>
<protein>
    <recommendedName>
        <fullName evidence="7">TonB-dependent receptor</fullName>
    </recommendedName>
</protein>
<dbReference type="OrthoDB" id="1264254at2"/>
<dbReference type="HOGENOM" id="CLU_032797_0_0_10"/>
<organism evidence="5 6">
    <name type="scientific">Owenweeksia hongkongensis (strain DSM 17368 / CIP 108786 / JCM 12287 / NRRL B-23963 / UST20020801)</name>
    <dbReference type="NCBI Taxonomy" id="926562"/>
    <lineage>
        <taxon>Bacteria</taxon>
        <taxon>Pseudomonadati</taxon>
        <taxon>Bacteroidota</taxon>
        <taxon>Flavobacteriia</taxon>
        <taxon>Flavobacteriales</taxon>
        <taxon>Owenweeksiaceae</taxon>
        <taxon>Owenweeksia</taxon>
    </lineage>
</organism>
<dbReference type="eggNOG" id="COG4206">
    <property type="taxonomic scope" value="Bacteria"/>
</dbReference>
<evidence type="ECO:0000256" key="4">
    <source>
        <dbReference type="SAM" id="SignalP"/>
    </source>
</evidence>
<evidence type="ECO:0000313" key="6">
    <source>
        <dbReference type="Proteomes" id="UP000005631"/>
    </source>
</evidence>
<dbReference type="KEGG" id="oho:Oweho_0163"/>
<feature type="signal peptide" evidence="4">
    <location>
        <begin position="1"/>
        <end position="21"/>
    </location>
</feature>
<gene>
    <name evidence="5" type="ordered locus">Oweho_0163</name>
</gene>
<feature type="chain" id="PRO_5003515711" description="TonB-dependent receptor" evidence="4">
    <location>
        <begin position="22"/>
        <end position="570"/>
    </location>
</feature>
<dbReference type="GO" id="GO:0009279">
    <property type="term" value="C:cell outer membrane"/>
    <property type="evidence" value="ECO:0007669"/>
    <property type="project" value="UniProtKB-SubCell"/>
</dbReference>
<dbReference type="AlphaFoldDB" id="G8R6P2"/>
<comment type="subcellular location">
    <subcellularLocation>
        <location evidence="1">Cell outer membrane</location>
    </subcellularLocation>
</comment>
<dbReference type="InterPro" id="IPR036942">
    <property type="entry name" value="Beta-barrel_TonB_sf"/>
</dbReference>
<keyword evidence="3" id="KW-0998">Cell outer membrane</keyword>
<dbReference type="PATRIC" id="fig|926562.3.peg.167"/>
<keyword evidence="2" id="KW-0472">Membrane</keyword>
<keyword evidence="4" id="KW-0732">Signal</keyword>
<proteinExistence type="predicted"/>
<dbReference type="SUPFAM" id="SSF56935">
    <property type="entry name" value="Porins"/>
    <property type="match status" value="1"/>
</dbReference>
<dbReference type="Proteomes" id="UP000005631">
    <property type="component" value="Chromosome"/>
</dbReference>
<accession>G8R6P2</accession>
<dbReference type="RefSeq" id="WP_014200546.1">
    <property type="nucleotide sequence ID" value="NC_016599.1"/>
</dbReference>
<evidence type="ECO:0008006" key="7">
    <source>
        <dbReference type="Google" id="ProtNLM"/>
    </source>
</evidence>
<evidence type="ECO:0000313" key="5">
    <source>
        <dbReference type="EMBL" id="AEV31185.1"/>
    </source>
</evidence>
<dbReference type="STRING" id="926562.Oweho_0163"/>
<keyword evidence="6" id="KW-1185">Reference proteome</keyword>
<evidence type="ECO:0000256" key="1">
    <source>
        <dbReference type="ARBA" id="ARBA00004442"/>
    </source>
</evidence>